<evidence type="ECO:0000313" key="2">
    <source>
        <dbReference type="EMBL" id="RYC43700.1"/>
    </source>
</evidence>
<accession>A0A9X8JH42</accession>
<dbReference type="OrthoDB" id="6631139at2"/>
<comment type="caution">
    <text evidence="2">The sequence shown here is derived from an EMBL/GenBank/DDBJ whole genome shotgun (WGS) entry which is preliminary data.</text>
</comment>
<proteinExistence type="predicted"/>
<sequence length="832" mass="88888">MADIFSLAPEGLAWTDNAAQNKAARPEDYEPGFMAGSISALPRGIAEGAIGVLQSGVAADQKLISDPKYLQEFIPTYGAFKALFPEADQRITAAYDSTSKALERAREYIKPEPGTQGTAAQVIDGLGQFVPAMAISVFAGPAAGGVTAFGSTYEPSRQEFLSKGVDPETANTLALEQGAANAAGMALPAGVGGRLLTRLASGIGINTGFGAASRFAVSDTLEDNGYSDLAKQYQAWDKQALLVDGVLGAAFGGFYHWTAGKNPQPVNRNDYSQESLQQFFGDNYTLSDEMATESLVKQLSDNGVINIIRDENSAQGYTSSEDGVITLNLAAIEDGGSLAYTLSHEAFHSEIGRYSSKKYQRLLYAITNASDRAESGSVIGDSRKIVSELSESGEFESAPNPNALAAEETGAYSAGLYEDLSPSDVNQWREFTGKIKAGIYRTTGIQLGEVTAEQLNAMAKKRLSGLSLEASVIDAFGAKPRSSTGDDALLPGEQQPITTQAAPGTTAEPTYEGRIAELQNMSGQLMSRGDRKVWQSEIVNSERVITRLEAEDTAIRDAAPTGSSGANRRYYEANQGKLDEISSQLDGARQRLQEAQETLAPHQPNGQFYEAKADLSRLEQGIIPESMRGLVRETDIRPSDVDAAHVMNEGLHYDIESAPVAHGSIESVNAHVAAMDQAAAQLMRGDSVNVDQQIRGLDGVMKPDAIEQGRQQRAAMEEAFKENGVAYSPPREEPSQTPEPRQSSAFAGTAEDGARQVSTDPDTGTVISSNSYDLMAARDMSQSNPDINVLHPDTGEMVPLSKALADMDEQIAQVQKESRVYSVAAACFLRSS</sequence>
<evidence type="ECO:0000313" key="3">
    <source>
        <dbReference type="Proteomes" id="UP001138460"/>
    </source>
</evidence>
<reference evidence="2 3" key="1">
    <citation type="journal article" date="2018" name="Syst. Appl. Microbiol.">
        <title>Pectobacterium zantedeschiae sp. nov. a new species of a soft rot pathogen isolated from Calla lily (Zantedeschia spp.).</title>
        <authorList>
            <person name="Waleron M."/>
            <person name="Misztak A."/>
            <person name="Waleron M."/>
            <person name="Franczuk M."/>
            <person name="Jonca J."/>
            <person name="Wielgomas B."/>
            <person name="Mikicinski A."/>
            <person name="Popovic T."/>
            <person name="Waleron K."/>
        </authorList>
    </citation>
    <scope>NUCLEOTIDE SEQUENCE [LARGE SCALE GENOMIC DNA]</scope>
    <source>
        <strain evidence="2 3">9M</strain>
    </source>
</reference>
<feature type="compositionally biased region" description="Polar residues" evidence="1">
    <location>
        <begin position="756"/>
        <end position="766"/>
    </location>
</feature>
<evidence type="ECO:0000256" key="1">
    <source>
        <dbReference type="SAM" id="MobiDB-lite"/>
    </source>
</evidence>
<feature type="compositionally biased region" description="Polar residues" evidence="1">
    <location>
        <begin position="735"/>
        <end position="746"/>
    </location>
</feature>
<name>A0A9X8JH42_9GAMM</name>
<dbReference type="EMBL" id="NWTM01000001">
    <property type="protein sequence ID" value="RYC43700.1"/>
    <property type="molecule type" value="Genomic_DNA"/>
</dbReference>
<feature type="region of interest" description="Disordered" evidence="1">
    <location>
        <begin position="725"/>
        <end position="766"/>
    </location>
</feature>
<dbReference type="AlphaFoldDB" id="A0A9X8JH42"/>
<keyword evidence="3" id="KW-1185">Reference proteome</keyword>
<gene>
    <name evidence="2" type="ORF">CLR69_01200</name>
</gene>
<protein>
    <submittedName>
        <fullName evidence="2">Uncharacterized protein</fullName>
    </submittedName>
</protein>
<organism evidence="2 3">
    <name type="scientific">Pectobacterium zantedeschiae</name>
    <dbReference type="NCBI Taxonomy" id="2034769"/>
    <lineage>
        <taxon>Bacteria</taxon>
        <taxon>Pseudomonadati</taxon>
        <taxon>Pseudomonadota</taxon>
        <taxon>Gammaproteobacteria</taxon>
        <taxon>Enterobacterales</taxon>
        <taxon>Pectobacteriaceae</taxon>
        <taxon>Pectobacterium</taxon>
    </lineage>
</organism>
<dbReference type="RefSeq" id="WP_129711867.1">
    <property type="nucleotide sequence ID" value="NZ_JBEHFA010000006.1"/>
</dbReference>
<dbReference type="Proteomes" id="UP001138460">
    <property type="component" value="Unassembled WGS sequence"/>
</dbReference>